<evidence type="ECO:0000313" key="2">
    <source>
        <dbReference type="Proteomes" id="UP000593564"/>
    </source>
</evidence>
<comment type="caution">
    <text evidence="1">The sequence shown here is derived from an EMBL/GenBank/DDBJ whole genome shotgun (WGS) entry which is preliminary data.</text>
</comment>
<keyword evidence="2" id="KW-1185">Reference proteome</keyword>
<accession>A0A7J7FX84</accession>
<dbReference type="Proteomes" id="UP000593564">
    <property type="component" value="Unassembled WGS sequence"/>
</dbReference>
<dbReference type="AlphaFoldDB" id="A0A7J7FX84"/>
<dbReference type="InterPro" id="IPR032675">
    <property type="entry name" value="LRR_dom_sf"/>
</dbReference>
<dbReference type="Gene3D" id="3.80.10.10">
    <property type="entry name" value="Ribonuclease Inhibitor"/>
    <property type="match status" value="1"/>
</dbReference>
<proteinExistence type="predicted"/>
<dbReference type="SUPFAM" id="SSF52047">
    <property type="entry name" value="RNI-like"/>
    <property type="match status" value="1"/>
</dbReference>
<gene>
    <name evidence="1" type="ORF">HYC85_027767</name>
</gene>
<protein>
    <recommendedName>
        <fullName evidence="3">F-box domain-containing protein</fullName>
    </recommendedName>
</protein>
<organism evidence="1 2">
    <name type="scientific">Camellia sinensis</name>
    <name type="common">Tea plant</name>
    <name type="synonym">Thea sinensis</name>
    <dbReference type="NCBI Taxonomy" id="4442"/>
    <lineage>
        <taxon>Eukaryota</taxon>
        <taxon>Viridiplantae</taxon>
        <taxon>Streptophyta</taxon>
        <taxon>Embryophyta</taxon>
        <taxon>Tracheophyta</taxon>
        <taxon>Spermatophyta</taxon>
        <taxon>Magnoliopsida</taxon>
        <taxon>eudicotyledons</taxon>
        <taxon>Gunneridae</taxon>
        <taxon>Pentapetalae</taxon>
        <taxon>asterids</taxon>
        <taxon>Ericales</taxon>
        <taxon>Theaceae</taxon>
        <taxon>Camellia</taxon>
    </lineage>
</organism>
<evidence type="ECO:0008006" key="3">
    <source>
        <dbReference type="Google" id="ProtNLM"/>
    </source>
</evidence>
<name>A0A7J7FX84_CAMSI</name>
<evidence type="ECO:0000313" key="1">
    <source>
        <dbReference type="EMBL" id="KAF5931596.1"/>
    </source>
</evidence>
<reference evidence="2" key="1">
    <citation type="journal article" date="2020" name="Nat. Commun.">
        <title>Genome assembly of wild tea tree DASZ reveals pedigree and selection history of tea varieties.</title>
        <authorList>
            <person name="Zhang W."/>
            <person name="Zhang Y."/>
            <person name="Qiu H."/>
            <person name="Guo Y."/>
            <person name="Wan H."/>
            <person name="Zhang X."/>
            <person name="Scossa F."/>
            <person name="Alseekh S."/>
            <person name="Zhang Q."/>
            <person name="Wang P."/>
            <person name="Xu L."/>
            <person name="Schmidt M.H."/>
            <person name="Jia X."/>
            <person name="Li D."/>
            <person name="Zhu A."/>
            <person name="Guo F."/>
            <person name="Chen W."/>
            <person name="Ni D."/>
            <person name="Usadel B."/>
            <person name="Fernie A.R."/>
            <person name="Wen W."/>
        </authorList>
    </citation>
    <scope>NUCLEOTIDE SEQUENCE [LARGE SCALE GENOMIC DNA]</scope>
    <source>
        <strain evidence="2">cv. G240</strain>
    </source>
</reference>
<reference evidence="1 2" key="2">
    <citation type="submission" date="2020-07" db="EMBL/GenBank/DDBJ databases">
        <title>Genome assembly of wild tea tree DASZ reveals pedigree and selection history of tea varieties.</title>
        <authorList>
            <person name="Zhang W."/>
        </authorList>
    </citation>
    <scope>NUCLEOTIDE SEQUENCE [LARGE SCALE GENOMIC DNA]</scope>
    <source>
        <strain evidence="2">cv. G240</strain>
        <tissue evidence="1">Leaf</tissue>
    </source>
</reference>
<dbReference type="EMBL" id="JACBKZ010000014">
    <property type="protein sequence ID" value="KAF5931596.1"/>
    <property type="molecule type" value="Genomic_DNA"/>
</dbReference>
<sequence length="196" mass="22851">MKHRRKELSEDCWELILNRLAIDDFNSLQSPSLVCKQFLSITDRIRLKLEASDRLFYRSNCDALFRSLQRFRNLKEIELRDPIFGDKADVNYPIRRIASSGLDLQSLSLTCLRKPPFLKTFMKLGSTMKNLKILRCCLLECLRNHHLVAIADALPWLEELDIQFSCYYWSPGRDSNSRSAKYMVTDAGIEALSRKL</sequence>